<dbReference type="PROSITE" id="PS00455">
    <property type="entry name" value="AMP_BINDING"/>
    <property type="match status" value="1"/>
</dbReference>
<dbReference type="Pfam" id="PF00550">
    <property type="entry name" value="PP-binding"/>
    <property type="match status" value="1"/>
</dbReference>
<dbReference type="GO" id="GO:0031177">
    <property type="term" value="F:phosphopantetheine binding"/>
    <property type="evidence" value="ECO:0007669"/>
    <property type="project" value="InterPro"/>
</dbReference>
<dbReference type="InterPro" id="IPR020845">
    <property type="entry name" value="AMP-binding_CS"/>
</dbReference>
<dbReference type="PROSITE" id="PS50075">
    <property type="entry name" value="CARRIER"/>
    <property type="match status" value="1"/>
</dbReference>
<sequence>MTSPASVKEEALWLLDRMVPDGVPNNLAFAFRTDGRLSLRAVRGALTALVRRHESLRTVFRAEGAALTRTVLPAASVDLGVTRVPSTGEAPEDELAPFVAEPFAFTGEPLIRVAVLDGEPGDTLCFVVHHLVFDATSIPVFVEEFASAYGGLVAEGLVPADLTAVVPALTDPPARPESEAYWRELLDGHVARPAELACGRPDGPAPNLAGDHLLRNLPESAVAAVRRVQRTVRAPETVVLLAAYLLLLDAHGAGPELVVGVPAGTRPRTDPRAIGYHVNVLPLRTTIDPAESVRDFVRRTRDAYFDALTHADVPVDGLTRTVRRSGDSWRNMLFQHAFNYVEGPAIPPFVLGGVKAEPLHLENGSAKFDLELFVMSAADGVRIRAVYRTELFDPDDVALMIERYERLLHTLDADPDAPVGSLRVWSERDEAVIGAANATSADAAPGVLREIHARAVADPDAPAVLDGDRAVTRAGLWAGALAVRDALPGVGPGDIVAVAAPRGPELAAAVLGVWLTGAAYLPVDPDHPAPRVAYQLEDSGAGTLLWSGRLPSAAAPVVVEIPAVPATAAAPDAAVPDDDQGALAYLMYTSGSTGRPKGTLVGRGALANLVAHFAAELGAGDDHATVWLTTFAFDISGLELFVPLASGGRVVVAPDEARVNGRLLAEVIERHGADAVQATPTTWRAVLAEAGPALGGRQVLSGGEPLPPESARALLATGCELHHVYGPTETTIWSTSAVVPGPVEGRLDVGRPIRDTRVHILDADGRELPIGVRGELCIAGGGLARGYHGRPELTAERFPDAPGIGRHYRTGDTAYWRADGTLVLLGRSDRQIKLRGNRIELGEIEAALAGHPDLRSAAVVLDGDPSGDGRLVAFVTAAATAPSPEELWGWAGDRLPRAMVPAEFAVLDALPTTANDKVDYPALTRLAARRTAAAPSGGAETTDDELVGALLGFWRDLLELPDPDPHTNFFLSGGNSLQGALLGQRVEELTGVVVPLAEVFEHPTPLALAARIRGGSNA</sequence>
<dbReference type="GO" id="GO:0005737">
    <property type="term" value="C:cytoplasm"/>
    <property type="evidence" value="ECO:0007669"/>
    <property type="project" value="TreeGrafter"/>
</dbReference>
<dbReference type="Gene3D" id="3.40.50.12780">
    <property type="entry name" value="N-terminal domain of ligase-like"/>
    <property type="match status" value="1"/>
</dbReference>
<dbReference type="NCBIfam" id="TIGR01733">
    <property type="entry name" value="AA-adenyl-dom"/>
    <property type="match status" value="1"/>
</dbReference>
<dbReference type="Gene3D" id="3.30.559.10">
    <property type="entry name" value="Chloramphenicol acetyltransferase-like domain"/>
    <property type="match status" value="1"/>
</dbReference>
<evidence type="ECO:0000256" key="1">
    <source>
        <dbReference type="ARBA" id="ARBA00001957"/>
    </source>
</evidence>
<proteinExistence type="predicted"/>
<dbReference type="InterPro" id="IPR006162">
    <property type="entry name" value="Ppantetheine_attach_site"/>
</dbReference>
<dbReference type="SUPFAM" id="SSF52777">
    <property type="entry name" value="CoA-dependent acyltransferases"/>
    <property type="match status" value="2"/>
</dbReference>
<dbReference type="InterPro" id="IPR025110">
    <property type="entry name" value="AMP-bd_C"/>
</dbReference>
<accession>A0A2P4UHK1</accession>
<reference evidence="5 6" key="1">
    <citation type="journal article" date="2017" name="Chemistry">
        <title>Isolation, Biosynthesis and Chemical Modifications of Rubterolones A-F: Rare Tropolone Alkaloids from Actinomadura sp. 5-2.</title>
        <authorList>
            <person name="Guo H."/>
            <person name="Benndorf R."/>
            <person name="Leichnitz D."/>
            <person name="Klassen J.L."/>
            <person name="Vollmers J."/>
            <person name="Gorls H."/>
            <person name="Steinacker M."/>
            <person name="Weigel C."/>
            <person name="Dahse H.M."/>
            <person name="Kaster A.K."/>
            <person name="de Beer Z.W."/>
            <person name="Poulsen M."/>
            <person name="Beemelmanns C."/>
        </authorList>
    </citation>
    <scope>NUCLEOTIDE SEQUENCE [LARGE SCALE GENOMIC DNA]</scope>
    <source>
        <strain evidence="5 6">5-2</strain>
    </source>
</reference>
<dbReference type="InterPro" id="IPR042099">
    <property type="entry name" value="ANL_N_sf"/>
</dbReference>
<dbReference type="Gene3D" id="3.30.559.30">
    <property type="entry name" value="Nonribosomal peptide synthetase, condensation domain"/>
    <property type="match status" value="1"/>
</dbReference>
<keyword evidence="3" id="KW-0597">Phosphoprotein</keyword>
<comment type="caution">
    <text evidence="5">The sequence shown here is derived from an EMBL/GenBank/DDBJ whole genome shotgun (WGS) entry which is preliminary data.</text>
</comment>
<dbReference type="InterPro" id="IPR000873">
    <property type="entry name" value="AMP-dep_synth/lig_dom"/>
</dbReference>
<evidence type="ECO:0000256" key="3">
    <source>
        <dbReference type="ARBA" id="ARBA00022553"/>
    </source>
</evidence>
<feature type="domain" description="Carrier" evidence="4">
    <location>
        <begin position="941"/>
        <end position="1016"/>
    </location>
</feature>
<dbReference type="Pfam" id="PF13193">
    <property type="entry name" value="AMP-binding_C"/>
    <property type="match status" value="1"/>
</dbReference>
<dbReference type="InterPro" id="IPR036736">
    <property type="entry name" value="ACP-like_sf"/>
</dbReference>
<comment type="cofactor">
    <cofactor evidence="1">
        <name>pantetheine 4'-phosphate</name>
        <dbReference type="ChEBI" id="CHEBI:47942"/>
    </cofactor>
</comment>
<keyword evidence="6" id="KW-1185">Reference proteome</keyword>
<protein>
    <submittedName>
        <fullName evidence="5">Dimodular nonribosomal peptide synthase</fullName>
    </submittedName>
</protein>
<evidence type="ECO:0000259" key="4">
    <source>
        <dbReference type="PROSITE" id="PS50075"/>
    </source>
</evidence>
<dbReference type="InterPro" id="IPR023213">
    <property type="entry name" value="CAT-like_dom_sf"/>
</dbReference>
<dbReference type="GO" id="GO:0003824">
    <property type="term" value="F:catalytic activity"/>
    <property type="evidence" value="ECO:0007669"/>
    <property type="project" value="InterPro"/>
</dbReference>
<dbReference type="PROSITE" id="PS00012">
    <property type="entry name" value="PHOSPHOPANTETHEINE"/>
    <property type="match status" value="1"/>
</dbReference>
<dbReference type="GO" id="GO:0008610">
    <property type="term" value="P:lipid biosynthetic process"/>
    <property type="evidence" value="ECO:0007669"/>
    <property type="project" value="UniProtKB-ARBA"/>
</dbReference>
<dbReference type="RefSeq" id="WP_103563651.1">
    <property type="nucleotide sequence ID" value="NZ_MTBP01000002.1"/>
</dbReference>
<evidence type="ECO:0000313" key="5">
    <source>
        <dbReference type="EMBL" id="POM24529.1"/>
    </source>
</evidence>
<dbReference type="PANTHER" id="PTHR45527">
    <property type="entry name" value="NONRIBOSOMAL PEPTIDE SYNTHETASE"/>
    <property type="match status" value="1"/>
</dbReference>
<dbReference type="Pfam" id="PF00668">
    <property type="entry name" value="Condensation"/>
    <property type="match status" value="1"/>
</dbReference>
<dbReference type="PANTHER" id="PTHR45527:SF1">
    <property type="entry name" value="FATTY ACID SYNTHASE"/>
    <property type="match status" value="1"/>
</dbReference>
<dbReference type="InterPro" id="IPR020806">
    <property type="entry name" value="PKS_PP-bd"/>
</dbReference>
<dbReference type="GO" id="GO:0043041">
    <property type="term" value="P:amino acid activation for nonribosomal peptide biosynthetic process"/>
    <property type="evidence" value="ECO:0007669"/>
    <property type="project" value="TreeGrafter"/>
</dbReference>
<dbReference type="Gene3D" id="3.30.300.30">
    <property type="match status" value="1"/>
</dbReference>
<dbReference type="CDD" id="cd05930">
    <property type="entry name" value="A_NRPS"/>
    <property type="match status" value="1"/>
</dbReference>
<name>A0A2P4UHK1_9ACTN</name>
<dbReference type="Gene3D" id="1.10.1200.10">
    <property type="entry name" value="ACP-like"/>
    <property type="match status" value="1"/>
</dbReference>
<dbReference type="SMART" id="SM00823">
    <property type="entry name" value="PKS_PP"/>
    <property type="match status" value="1"/>
</dbReference>
<evidence type="ECO:0000313" key="6">
    <source>
        <dbReference type="Proteomes" id="UP000242367"/>
    </source>
</evidence>
<dbReference type="GO" id="GO:0044550">
    <property type="term" value="P:secondary metabolite biosynthetic process"/>
    <property type="evidence" value="ECO:0007669"/>
    <property type="project" value="TreeGrafter"/>
</dbReference>
<dbReference type="EMBL" id="MTBP01000002">
    <property type="protein sequence ID" value="POM24529.1"/>
    <property type="molecule type" value="Genomic_DNA"/>
</dbReference>
<evidence type="ECO:0000256" key="2">
    <source>
        <dbReference type="ARBA" id="ARBA00022450"/>
    </source>
</evidence>
<gene>
    <name evidence="5" type="primary">dhbF_2</name>
    <name evidence="5" type="ORF">BTM25_31580</name>
</gene>
<dbReference type="Proteomes" id="UP000242367">
    <property type="component" value="Unassembled WGS sequence"/>
</dbReference>
<dbReference type="InterPro" id="IPR010071">
    <property type="entry name" value="AA_adenyl_dom"/>
</dbReference>
<dbReference type="InterPro" id="IPR009081">
    <property type="entry name" value="PP-bd_ACP"/>
</dbReference>
<dbReference type="SUPFAM" id="SSF47336">
    <property type="entry name" value="ACP-like"/>
    <property type="match status" value="1"/>
</dbReference>
<keyword evidence="2" id="KW-0596">Phosphopantetheine</keyword>
<dbReference type="InterPro" id="IPR001242">
    <property type="entry name" value="Condensation_dom"/>
</dbReference>
<organism evidence="5 6">
    <name type="scientific">Actinomadura rubteroloni</name>
    <dbReference type="NCBI Taxonomy" id="1926885"/>
    <lineage>
        <taxon>Bacteria</taxon>
        <taxon>Bacillati</taxon>
        <taxon>Actinomycetota</taxon>
        <taxon>Actinomycetes</taxon>
        <taxon>Streptosporangiales</taxon>
        <taxon>Thermomonosporaceae</taxon>
        <taxon>Actinomadura</taxon>
    </lineage>
</organism>
<dbReference type="InterPro" id="IPR045851">
    <property type="entry name" value="AMP-bd_C_sf"/>
</dbReference>
<dbReference type="SUPFAM" id="SSF56801">
    <property type="entry name" value="Acetyl-CoA synthetase-like"/>
    <property type="match status" value="1"/>
</dbReference>
<dbReference type="AlphaFoldDB" id="A0A2P4UHK1"/>
<dbReference type="Pfam" id="PF00501">
    <property type="entry name" value="AMP-binding"/>
    <property type="match status" value="1"/>
</dbReference>